<evidence type="ECO:0000256" key="3">
    <source>
        <dbReference type="ARBA" id="ARBA00022553"/>
    </source>
</evidence>
<dbReference type="SUPFAM" id="SSF55874">
    <property type="entry name" value="ATPase domain of HSP90 chaperone/DNA topoisomerase II/histidine kinase"/>
    <property type="match status" value="1"/>
</dbReference>
<dbReference type="CDD" id="cd00082">
    <property type="entry name" value="HisKA"/>
    <property type="match status" value="1"/>
</dbReference>
<dbReference type="Gene3D" id="3.30.450.20">
    <property type="entry name" value="PAS domain"/>
    <property type="match status" value="1"/>
</dbReference>
<dbReference type="SMART" id="SM00387">
    <property type="entry name" value="HATPase_c"/>
    <property type="match status" value="1"/>
</dbReference>
<dbReference type="EC" id="2.7.13.3" evidence="2"/>
<dbReference type="InterPro" id="IPR052162">
    <property type="entry name" value="Sensor_kinase/Photoreceptor"/>
</dbReference>
<protein>
    <recommendedName>
        <fullName evidence="2">histidine kinase</fullName>
        <ecNumber evidence="2">2.7.13.3</ecNumber>
    </recommendedName>
</protein>
<dbReference type="InterPro" id="IPR003594">
    <property type="entry name" value="HATPase_dom"/>
</dbReference>
<keyword evidence="6" id="KW-0175">Coiled coil</keyword>
<accession>A0A0F9MYX0</accession>
<dbReference type="PROSITE" id="PS50109">
    <property type="entry name" value="HIS_KIN"/>
    <property type="match status" value="1"/>
</dbReference>
<organism evidence="8">
    <name type="scientific">marine sediment metagenome</name>
    <dbReference type="NCBI Taxonomy" id="412755"/>
    <lineage>
        <taxon>unclassified sequences</taxon>
        <taxon>metagenomes</taxon>
        <taxon>ecological metagenomes</taxon>
    </lineage>
</organism>
<evidence type="ECO:0000313" key="8">
    <source>
        <dbReference type="EMBL" id="KKN12520.1"/>
    </source>
</evidence>
<keyword evidence="5" id="KW-0418">Kinase</keyword>
<dbReference type="EMBL" id="LAZR01004024">
    <property type="protein sequence ID" value="KKN12520.1"/>
    <property type="molecule type" value="Genomic_DNA"/>
</dbReference>
<dbReference type="InterPro" id="IPR036097">
    <property type="entry name" value="HisK_dim/P_sf"/>
</dbReference>
<sequence length="406" mass="46813">MKDVLHQEFFTNTLYNLPVGIGIFHVPDPEDLKSIRYVLMNKIILDEMRKSREEVYGKLIVDVAPEAFASEVGLKVIETYRDVAVNGGIVNLGTVEYSNEQTAGIYECSVHPIQENYVYVMLRNVTELDQSRKELAEINRNLEKIVQRRTAELEKSRKELAEINKKLEIKVQQRTAELEHKNRELERFAYIASHDLQEPLRTISNYIAVIQEDFENDLSEEIGNYLQTIGKSAERMKALIIALLEFSRLGSNRERIEVDSKKIIVEVIDDLQHSIQSTKAKVKVDNLPRLSAYETELRQVFQNLMTNAIKFRKEDISPVIKIRYKEVEDFHQFSISDNGIGIASKDTERIFQIFHKLHLNKKYEGYGIGLANTRKIVELHGGTIWVESEIGEGSTFYFTICKQPGL</sequence>
<evidence type="ECO:0000256" key="6">
    <source>
        <dbReference type="SAM" id="Coils"/>
    </source>
</evidence>
<keyword evidence="3" id="KW-0597">Phosphoprotein</keyword>
<dbReference type="FunFam" id="3.30.565.10:FF:000006">
    <property type="entry name" value="Sensor histidine kinase WalK"/>
    <property type="match status" value="1"/>
</dbReference>
<dbReference type="InterPro" id="IPR005467">
    <property type="entry name" value="His_kinase_dom"/>
</dbReference>
<dbReference type="GO" id="GO:0000155">
    <property type="term" value="F:phosphorelay sensor kinase activity"/>
    <property type="evidence" value="ECO:0007669"/>
    <property type="project" value="InterPro"/>
</dbReference>
<keyword evidence="4" id="KW-0808">Transferase</keyword>
<dbReference type="SUPFAM" id="SSF47384">
    <property type="entry name" value="Homodimeric domain of signal transducing histidine kinase"/>
    <property type="match status" value="1"/>
</dbReference>
<dbReference type="InterPro" id="IPR003661">
    <property type="entry name" value="HisK_dim/P_dom"/>
</dbReference>
<dbReference type="PANTHER" id="PTHR43304">
    <property type="entry name" value="PHYTOCHROME-LIKE PROTEIN CPH1"/>
    <property type="match status" value="1"/>
</dbReference>
<dbReference type="AlphaFoldDB" id="A0A0F9MYX0"/>
<dbReference type="Gene3D" id="1.10.287.130">
    <property type="match status" value="1"/>
</dbReference>
<feature type="coiled-coil region" evidence="6">
    <location>
        <begin position="128"/>
        <end position="184"/>
    </location>
</feature>
<gene>
    <name evidence="8" type="ORF">LCGC14_1015590</name>
</gene>
<evidence type="ECO:0000256" key="2">
    <source>
        <dbReference type="ARBA" id="ARBA00012438"/>
    </source>
</evidence>
<dbReference type="SMART" id="SM00388">
    <property type="entry name" value="HisKA"/>
    <property type="match status" value="1"/>
</dbReference>
<evidence type="ECO:0000256" key="4">
    <source>
        <dbReference type="ARBA" id="ARBA00022679"/>
    </source>
</evidence>
<dbReference type="InterPro" id="IPR004358">
    <property type="entry name" value="Sig_transdc_His_kin-like_C"/>
</dbReference>
<dbReference type="PANTHER" id="PTHR43304:SF1">
    <property type="entry name" value="PAC DOMAIN-CONTAINING PROTEIN"/>
    <property type="match status" value="1"/>
</dbReference>
<comment type="caution">
    <text evidence="8">The sequence shown here is derived from an EMBL/GenBank/DDBJ whole genome shotgun (WGS) entry which is preliminary data.</text>
</comment>
<dbReference type="PRINTS" id="PR00344">
    <property type="entry name" value="BCTRLSENSOR"/>
</dbReference>
<dbReference type="Pfam" id="PF00512">
    <property type="entry name" value="HisKA"/>
    <property type="match status" value="1"/>
</dbReference>
<dbReference type="Gene3D" id="3.30.565.10">
    <property type="entry name" value="Histidine kinase-like ATPase, C-terminal domain"/>
    <property type="match status" value="1"/>
</dbReference>
<dbReference type="InterPro" id="IPR036890">
    <property type="entry name" value="HATPase_C_sf"/>
</dbReference>
<comment type="catalytic activity">
    <reaction evidence="1">
        <text>ATP + protein L-histidine = ADP + protein N-phospho-L-histidine.</text>
        <dbReference type="EC" id="2.7.13.3"/>
    </reaction>
</comment>
<proteinExistence type="predicted"/>
<evidence type="ECO:0000256" key="1">
    <source>
        <dbReference type="ARBA" id="ARBA00000085"/>
    </source>
</evidence>
<name>A0A0F9MYX0_9ZZZZ</name>
<evidence type="ECO:0000256" key="5">
    <source>
        <dbReference type="ARBA" id="ARBA00022777"/>
    </source>
</evidence>
<evidence type="ECO:0000259" key="7">
    <source>
        <dbReference type="PROSITE" id="PS50109"/>
    </source>
</evidence>
<feature type="domain" description="Histidine kinase" evidence="7">
    <location>
        <begin position="191"/>
        <end position="404"/>
    </location>
</feature>
<reference evidence="8" key="1">
    <citation type="journal article" date="2015" name="Nature">
        <title>Complex archaea that bridge the gap between prokaryotes and eukaryotes.</title>
        <authorList>
            <person name="Spang A."/>
            <person name="Saw J.H."/>
            <person name="Jorgensen S.L."/>
            <person name="Zaremba-Niedzwiedzka K."/>
            <person name="Martijn J."/>
            <person name="Lind A.E."/>
            <person name="van Eijk R."/>
            <person name="Schleper C."/>
            <person name="Guy L."/>
            <person name="Ettema T.J."/>
        </authorList>
    </citation>
    <scope>NUCLEOTIDE SEQUENCE</scope>
</reference>
<dbReference type="Pfam" id="PF02518">
    <property type="entry name" value="HATPase_c"/>
    <property type="match status" value="1"/>
</dbReference>